<comment type="function">
    <text evidence="8">Part of the SNAPc complex required for the transcription of both RNA polymerase II and III small-nuclear RNA genes. Binds to the proximal sequence element (PSE), a non-TATA-box basal promoter element common to these 2 types of genes. Recruits TBP and BRF2 to the U6 snRNA TATA box.</text>
</comment>
<comment type="similarity">
    <text evidence="2">Belongs to the SNAPC3/SRD2 family.</text>
</comment>
<evidence type="ECO:0000256" key="11">
    <source>
        <dbReference type="SAM" id="MobiDB-lite"/>
    </source>
</evidence>
<evidence type="ECO:0000313" key="12">
    <source>
        <dbReference type="EMBL" id="KRY30570.1"/>
    </source>
</evidence>
<evidence type="ECO:0000256" key="6">
    <source>
        <dbReference type="ARBA" id="ARBA00023163"/>
    </source>
</evidence>
<evidence type="ECO:0000313" key="13">
    <source>
        <dbReference type="Proteomes" id="UP000054776"/>
    </source>
</evidence>
<feature type="compositionally biased region" description="Basic and acidic residues" evidence="11">
    <location>
        <begin position="1"/>
        <end position="14"/>
    </location>
</feature>
<dbReference type="AlphaFoldDB" id="A0A0V1B0T6"/>
<keyword evidence="7" id="KW-0539">Nucleus</keyword>
<dbReference type="GO" id="GO:0005634">
    <property type="term" value="C:nucleus"/>
    <property type="evidence" value="ECO:0007669"/>
    <property type="project" value="UniProtKB-SubCell"/>
</dbReference>
<comment type="subunit">
    <text evidence="9">Part of the SNAPc complex composed of 5 subunits: SNAPC1, SNAPC2, SNAPC3, SNAPC4 and SNAPC5. SNAPC3 interacts with SNAPC1.</text>
</comment>
<dbReference type="STRING" id="6334.A0A0V1B0T6"/>
<comment type="caution">
    <text evidence="12">The sequence shown here is derived from an EMBL/GenBank/DDBJ whole genome shotgun (WGS) entry which is preliminary data.</text>
</comment>
<evidence type="ECO:0000256" key="10">
    <source>
        <dbReference type="ARBA" id="ARBA00029606"/>
    </source>
</evidence>
<dbReference type="GO" id="GO:0042796">
    <property type="term" value="P:snRNA transcription by RNA polymerase III"/>
    <property type="evidence" value="ECO:0007669"/>
    <property type="project" value="TreeGrafter"/>
</dbReference>
<evidence type="ECO:0000256" key="4">
    <source>
        <dbReference type="ARBA" id="ARBA00023015"/>
    </source>
</evidence>
<organism evidence="12 13">
    <name type="scientific">Trichinella spiralis</name>
    <name type="common">Trichina worm</name>
    <dbReference type="NCBI Taxonomy" id="6334"/>
    <lineage>
        <taxon>Eukaryota</taxon>
        <taxon>Metazoa</taxon>
        <taxon>Ecdysozoa</taxon>
        <taxon>Nematoda</taxon>
        <taxon>Enoplea</taxon>
        <taxon>Dorylaimia</taxon>
        <taxon>Trichinellida</taxon>
        <taxon>Trichinellidae</taxon>
        <taxon>Trichinella</taxon>
    </lineage>
</organism>
<dbReference type="Proteomes" id="UP000054776">
    <property type="component" value="Unassembled WGS sequence"/>
</dbReference>
<evidence type="ECO:0000256" key="3">
    <source>
        <dbReference type="ARBA" id="ARBA00013634"/>
    </source>
</evidence>
<evidence type="ECO:0000256" key="1">
    <source>
        <dbReference type="ARBA" id="ARBA00004123"/>
    </source>
</evidence>
<dbReference type="GO" id="GO:0001006">
    <property type="term" value="F:RNA polymerase III type 3 promoter sequence-specific DNA binding"/>
    <property type="evidence" value="ECO:0007669"/>
    <property type="project" value="TreeGrafter"/>
</dbReference>
<keyword evidence="4" id="KW-0805">Transcription regulation</keyword>
<gene>
    <name evidence="12" type="primary">SNAPC3</name>
    <name evidence="12" type="ORF">T01_2165</name>
</gene>
<keyword evidence="6" id="KW-0804">Transcription</keyword>
<dbReference type="GO" id="GO:0003681">
    <property type="term" value="F:bent DNA binding"/>
    <property type="evidence" value="ECO:0007669"/>
    <property type="project" value="TreeGrafter"/>
</dbReference>
<reference evidence="12 13" key="1">
    <citation type="submission" date="2015-01" db="EMBL/GenBank/DDBJ databases">
        <title>Evolution of Trichinella species and genotypes.</title>
        <authorList>
            <person name="Korhonen P.K."/>
            <person name="Edoardo P."/>
            <person name="Giuseppe L.R."/>
            <person name="Gasser R.B."/>
        </authorList>
    </citation>
    <scope>NUCLEOTIDE SEQUENCE [LARGE SCALE GENOMIC DNA]</scope>
    <source>
        <strain evidence="12">ISS3</strain>
    </source>
</reference>
<dbReference type="GO" id="GO:0042795">
    <property type="term" value="P:snRNA transcription by RNA polymerase II"/>
    <property type="evidence" value="ECO:0007669"/>
    <property type="project" value="TreeGrafter"/>
</dbReference>
<evidence type="ECO:0000256" key="5">
    <source>
        <dbReference type="ARBA" id="ARBA00023125"/>
    </source>
</evidence>
<keyword evidence="5" id="KW-0238">DNA-binding</keyword>
<dbReference type="GO" id="GO:0001046">
    <property type="term" value="F:core promoter sequence-specific DNA binding"/>
    <property type="evidence" value="ECO:0007669"/>
    <property type="project" value="TreeGrafter"/>
</dbReference>
<dbReference type="GO" id="GO:0000978">
    <property type="term" value="F:RNA polymerase II cis-regulatory region sequence-specific DNA binding"/>
    <property type="evidence" value="ECO:0007669"/>
    <property type="project" value="TreeGrafter"/>
</dbReference>
<dbReference type="Pfam" id="PF12251">
    <property type="entry name" value="SNAPC3"/>
    <property type="match status" value="1"/>
</dbReference>
<accession>A0A0V1B0T6</accession>
<dbReference type="OrthoDB" id="46583at2759"/>
<sequence>MLPRKHEPGRKGIRGDGSQTEDVTAGRNLSVDSPGDDCNNSPLLTVFAFFTSMDSKQRPDRRWNITDEVSIKDFAEKAVGAVEQYGVQHDCDEDVELQEIFGMNEEEIQNLKELCDPKHMSSSLSNAEVALTDGENCAGRMQEVFNLETVQMTMNLNSNPQFLLDKQAVRRVSRFSRINDALLSEMKAVQPANQPLVNNGRTEELILTVAMLSPTAQTPITYSHKYNCLRRFDSSFLILGSQSLCVLRDQITCRNDFAPIKDYSDCPSQELGFFAKDIYKGGFFYINGVFYVDTRHEDATDLSEEIIGWASNRFNDIGPFSRAPMEDTTFLDLKLRLGNPYLYLHQGTCEHLMVFVDVRLAHPSDPQERRCYPIDILKPHPCSLYCAICGRNSVKWLVQSTANTPYPVMHLCETCFISWGYGSVGEKMCEFSAYPFVDHKAFE</sequence>
<dbReference type="InParanoid" id="A0A0V1B0T6"/>
<dbReference type="PANTHER" id="PTHR13421">
    <property type="entry name" value="SNRNA-ACTIVATING PROTEIN COMPLEX SUBUNIT 3"/>
    <property type="match status" value="1"/>
</dbReference>
<keyword evidence="13" id="KW-1185">Reference proteome</keyword>
<dbReference type="PANTHER" id="PTHR13421:SF16">
    <property type="entry name" value="SNRNA-ACTIVATING PROTEIN COMPLEX SUBUNIT 3"/>
    <property type="match status" value="1"/>
</dbReference>
<evidence type="ECO:0000256" key="7">
    <source>
        <dbReference type="ARBA" id="ARBA00023242"/>
    </source>
</evidence>
<dbReference type="GO" id="GO:0019185">
    <property type="term" value="C:snRNA-activating protein complex"/>
    <property type="evidence" value="ECO:0007669"/>
    <property type="project" value="TreeGrafter"/>
</dbReference>
<protein>
    <recommendedName>
        <fullName evidence="3">snRNA-activating protein complex subunit 3</fullName>
    </recommendedName>
    <alternativeName>
        <fullName evidence="10">Small nuclear RNA-activating complex polypeptide 3</fullName>
    </alternativeName>
</protein>
<comment type="subcellular location">
    <subcellularLocation>
        <location evidence="1">Nucleus</location>
    </subcellularLocation>
</comment>
<proteinExistence type="inferred from homology"/>
<name>A0A0V1B0T6_TRISP</name>
<dbReference type="InterPro" id="IPR022042">
    <property type="entry name" value="snRNA-activating_su3"/>
</dbReference>
<dbReference type="FunCoup" id="A0A0V1B0T6">
    <property type="interactions" value="365"/>
</dbReference>
<evidence type="ECO:0000256" key="9">
    <source>
        <dbReference type="ARBA" id="ARBA00025958"/>
    </source>
</evidence>
<evidence type="ECO:0000256" key="8">
    <source>
        <dbReference type="ARBA" id="ARBA00025193"/>
    </source>
</evidence>
<evidence type="ECO:0000256" key="2">
    <source>
        <dbReference type="ARBA" id="ARBA00010410"/>
    </source>
</evidence>
<feature type="region of interest" description="Disordered" evidence="11">
    <location>
        <begin position="1"/>
        <end position="36"/>
    </location>
</feature>
<dbReference type="EMBL" id="JYDH01000138">
    <property type="protein sequence ID" value="KRY30570.1"/>
    <property type="molecule type" value="Genomic_DNA"/>
</dbReference>